<organism evidence="1 2">
    <name type="scientific">Scleroderma citrinum Foug A</name>
    <dbReference type="NCBI Taxonomy" id="1036808"/>
    <lineage>
        <taxon>Eukaryota</taxon>
        <taxon>Fungi</taxon>
        <taxon>Dikarya</taxon>
        <taxon>Basidiomycota</taxon>
        <taxon>Agaricomycotina</taxon>
        <taxon>Agaricomycetes</taxon>
        <taxon>Agaricomycetidae</taxon>
        <taxon>Boletales</taxon>
        <taxon>Sclerodermatineae</taxon>
        <taxon>Sclerodermataceae</taxon>
        <taxon>Scleroderma</taxon>
    </lineage>
</organism>
<proteinExistence type="predicted"/>
<dbReference type="EMBL" id="KN822879">
    <property type="protein sequence ID" value="KIM49986.1"/>
    <property type="molecule type" value="Genomic_DNA"/>
</dbReference>
<dbReference type="InParanoid" id="A0A0C3D1I0"/>
<sequence>MHLPPSHAPDVFTAIKRRLFVIEWREAHTFEMPMVLLLSTHSEPYCTPLSMIYRLDDTVDLIYECDSTCDVQFHYGVRHVLECTKMDTLVVMEFAVADITMVLNDFAYMLGRQVPQKE</sequence>
<dbReference type="AlphaFoldDB" id="A0A0C3D1I0"/>
<dbReference type="HOGENOM" id="CLU_2074532_0_0_1"/>
<protein>
    <submittedName>
        <fullName evidence="1">Uncharacterized protein</fullName>
    </submittedName>
</protein>
<evidence type="ECO:0000313" key="2">
    <source>
        <dbReference type="Proteomes" id="UP000053989"/>
    </source>
</evidence>
<dbReference type="Proteomes" id="UP000053989">
    <property type="component" value="Unassembled WGS sequence"/>
</dbReference>
<evidence type="ECO:0000313" key="1">
    <source>
        <dbReference type="EMBL" id="KIM49986.1"/>
    </source>
</evidence>
<name>A0A0C3D1I0_9AGAM</name>
<reference evidence="2" key="2">
    <citation type="submission" date="2015-01" db="EMBL/GenBank/DDBJ databases">
        <title>Evolutionary Origins and Diversification of the Mycorrhizal Mutualists.</title>
        <authorList>
            <consortium name="DOE Joint Genome Institute"/>
            <consortium name="Mycorrhizal Genomics Consortium"/>
            <person name="Kohler A."/>
            <person name="Kuo A."/>
            <person name="Nagy L.G."/>
            <person name="Floudas D."/>
            <person name="Copeland A."/>
            <person name="Barry K.W."/>
            <person name="Cichocki N."/>
            <person name="Veneault-Fourrey C."/>
            <person name="LaButti K."/>
            <person name="Lindquist E.A."/>
            <person name="Lipzen A."/>
            <person name="Lundell T."/>
            <person name="Morin E."/>
            <person name="Murat C."/>
            <person name="Riley R."/>
            <person name="Ohm R."/>
            <person name="Sun H."/>
            <person name="Tunlid A."/>
            <person name="Henrissat B."/>
            <person name="Grigoriev I.V."/>
            <person name="Hibbett D.S."/>
            <person name="Martin F."/>
        </authorList>
    </citation>
    <scope>NUCLEOTIDE SEQUENCE [LARGE SCALE GENOMIC DNA]</scope>
    <source>
        <strain evidence="2">Foug A</strain>
    </source>
</reference>
<accession>A0A0C3D1I0</accession>
<keyword evidence="2" id="KW-1185">Reference proteome</keyword>
<gene>
    <name evidence="1" type="ORF">SCLCIDRAFT_34824</name>
</gene>
<reference evidence="1 2" key="1">
    <citation type="submission" date="2014-04" db="EMBL/GenBank/DDBJ databases">
        <authorList>
            <consortium name="DOE Joint Genome Institute"/>
            <person name="Kuo A."/>
            <person name="Kohler A."/>
            <person name="Nagy L.G."/>
            <person name="Floudas D."/>
            <person name="Copeland A."/>
            <person name="Barry K.W."/>
            <person name="Cichocki N."/>
            <person name="Veneault-Fourrey C."/>
            <person name="LaButti K."/>
            <person name="Lindquist E.A."/>
            <person name="Lipzen A."/>
            <person name="Lundell T."/>
            <person name="Morin E."/>
            <person name="Murat C."/>
            <person name="Sun H."/>
            <person name="Tunlid A."/>
            <person name="Henrissat B."/>
            <person name="Grigoriev I.V."/>
            <person name="Hibbett D.S."/>
            <person name="Martin F."/>
            <person name="Nordberg H.P."/>
            <person name="Cantor M.N."/>
            <person name="Hua S.X."/>
        </authorList>
    </citation>
    <scope>NUCLEOTIDE SEQUENCE [LARGE SCALE GENOMIC DNA]</scope>
    <source>
        <strain evidence="1 2">Foug A</strain>
    </source>
</reference>